<reference evidence="3 4" key="1">
    <citation type="journal article" date="2015" name="PLoS Pathog.">
        <title>Leptomonas seymouri: Adaptations to the Dixenous Life Cycle Analyzed by Genome Sequencing, Transcriptome Profiling and Co-infection with Leishmania donovani.</title>
        <authorList>
            <person name="Kraeva N."/>
            <person name="Butenko A."/>
            <person name="Hlavacova J."/>
            <person name="Kostygov A."/>
            <person name="Myskova J."/>
            <person name="Grybchuk D."/>
            <person name="Lestinova T."/>
            <person name="Votypka J."/>
            <person name="Volf P."/>
            <person name="Opperdoes F."/>
            <person name="Flegontov P."/>
            <person name="Lukes J."/>
            <person name="Yurchenko V."/>
        </authorList>
    </citation>
    <scope>NUCLEOTIDE SEQUENCE [LARGE SCALE GENOMIC DNA]</scope>
    <source>
        <strain evidence="3 4">ATCC 30220</strain>
    </source>
</reference>
<dbReference type="GO" id="GO:0070390">
    <property type="term" value="C:transcription export complex 2"/>
    <property type="evidence" value="ECO:0007669"/>
    <property type="project" value="TreeGrafter"/>
</dbReference>
<dbReference type="OMA" id="AMSHAHY"/>
<feature type="compositionally biased region" description="Polar residues" evidence="1">
    <location>
        <begin position="1"/>
        <end position="21"/>
    </location>
</feature>
<dbReference type="Gene3D" id="1.25.40.990">
    <property type="match status" value="1"/>
</dbReference>
<protein>
    <recommendedName>
        <fullName evidence="2">SAC3/GANP/THP3 conserved domain-containing protein</fullName>
    </recommendedName>
</protein>
<feature type="region of interest" description="Disordered" evidence="1">
    <location>
        <begin position="1142"/>
        <end position="1212"/>
    </location>
</feature>
<dbReference type="EMBL" id="LJSK01000084">
    <property type="protein sequence ID" value="KPI87517.1"/>
    <property type="molecule type" value="Genomic_DNA"/>
</dbReference>
<feature type="region of interest" description="Disordered" evidence="1">
    <location>
        <begin position="942"/>
        <end position="972"/>
    </location>
</feature>
<dbReference type="OrthoDB" id="264795at2759"/>
<proteinExistence type="predicted"/>
<dbReference type="GO" id="GO:0005737">
    <property type="term" value="C:cytoplasm"/>
    <property type="evidence" value="ECO:0007669"/>
    <property type="project" value="TreeGrafter"/>
</dbReference>
<dbReference type="VEuPathDB" id="TriTrypDB:Lsey_0084_0050"/>
<feature type="compositionally biased region" description="Low complexity" evidence="1">
    <location>
        <begin position="1114"/>
        <end position="1123"/>
    </location>
</feature>
<evidence type="ECO:0000313" key="4">
    <source>
        <dbReference type="Proteomes" id="UP000038009"/>
    </source>
</evidence>
<dbReference type="Proteomes" id="UP000038009">
    <property type="component" value="Unassembled WGS sequence"/>
</dbReference>
<evidence type="ECO:0000313" key="3">
    <source>
        <dbReference type="EMBL" id="KPI87517.1"/>
    </source>
</evidence>
<feature type="compositionally biased region" description="Acidic residues" evidence="1">
    <location>
        <begin position="1077"/>
        <end position="1101"/>
    </location>
</feature>
<dbReference type="PANTHER" id="PTHR12436">
    <property type="entry name" value="80 KDA MCM3-ASSOCIATED PROTEIN"/>
    <property type="match status" value="1"/>
</dbReference>
<feature type="region of interest" description="Disordered" evidence="1">
    <location>
        <begin position="1"/>
        <end position="32"/>
    </location>
</feature>
<feature type="region of interest" description="Disordered" evidence="1">
    <location>
        <begin position="1556"/>
        <end position="1577"/>
    </location>
</feature>
<feature type="compositionally biased region" description="Low complexity" evidence="1">
    <location>
        <begin position="531"/>
        <end position="542"/>
    </location>
</feature>
<feature type="compositionally biased region" description="Low complexity" evidence="1">
    <location>
        <begin position="503"/>
        <end position="521"/>
    </location>
</feature>
<keyword evidence="4" id="KW-1185">Reference proteome</keyword>
<organism evidence="3 4">
    <name type="scientific">Leptomonas seymouri</name>
    <dbReference type="NCBI Taxonomy" id="5684"/>
    <lineage>
        <taxon>Eukaryota</taxon>
        <taxon>Discoba</taxon>
        <taxon>Euglenozoa</taxon>
        <taxon>Kinetoplastea</taxon>
        <taxon>Metakinetoplastina</taxon>
        <taxon>Trypanosomatida</taxon>
        <taxon>Trypanosomatidae</taxon>
        <taxon>Leishmaniinae</taxon>
        <taxon>Leptomonas</taxon>
    </lineage>
</organism>
<feature type="domain" description="SAC3/GANP/THP3 conserved" evidence="2">
    <location>
        <begin position="105"/>
        <end position="426"/>
    </location>
</feature>
<accession>A0A0N0P6S7</accession>
<dbReference type="GO" id="GO:0006406">
    <property type="term" value="P:mRNA export from nucleus"/>
    <property type="evidence" value="ECO:0007669"/>
    <property type="project" value="TreeGrafter"/>
</dbReference>
<feature type="region of interest" description="Disordered" evidence="1">
    <location>
        <begin position="502"/>
        <end position="646"/>
    </location>
</feature>
<evidence type="ECO:0000259" key="2">
    <source>
        <dbReference type="Pfam" id="PF03399"/>
    </source>
</evidence>
<feature type="region of interest" description="Disordered" evidence="1">
    <location>
        <begin position="1026"/>
        <end position="1130"/>
    </location>
</feature>
<feature type="compositionally biased region" description="Low complexity" evidence="1">
    <location>
        <begin position="635"/>
        <end position="646"/>
    </location>
</feature>
<feature type="compositionally biased region" description="Basic and acidic residues" evidence="1">
    <location>
        <begin position="1102"/>
        <end position="1111"/>
    </location>
</feature>
<name>A0A0N0P6S7_LEPSE</name>
<dbReference type="InterPro" id="IPR005062">
    <property type="entry name" value="SAC3/GANP/THP3_conserved"/>
</dbReference>
<feature type="compositionally biased region" description="Acidic residues" evidence="1">
    <location>
        <begin position="599"/>
        <end position="616"/>
    </location>
</feature>
<comment type="caution">
    <text evidence="3">The sequence shown here is derived from an EMBL/GenBank/DDBJ whole genome shotgun (WGS) entry which is preliminary data.</text>
</comment>
<feature type="compositionally biased region" description="Low complexity" evidence="1">
    <location>
        <begin position="1026"/>
        <end position="1038"/>
    </location>
</feature>
<sequence>MQPPVLSSSMPTGTQQQQQGESPRPYSDAGVASTLSLPPFSEFCKLRDDWAAKPLIRGHYRGLCGGDPAQRERREDFESISLIATGSSVFSGSSESRGRSTLPGQVEAYSRSAAGKIIDPHHQRTPLALEKTMHFLVEHYLRVPHTPLVFTDPFRIWGYLWDRFRGIRTTWGPQLPPSNVSIRGYVDSESGLTLPVDSLRRESCRRVRWLEFTAAALAVGGAYLCLTPKGCMRFMQDKKQFLESMSQCFTDLTVFYRAEQRHCNAEFFSVLILLYGLNQEMKVEDRATFCRFHTIQVDGQLRLCPEPPAECVNLAQVNRELEKQPYMTETQPVRTALALIDCWATRRWFAFFELCKSRTLTPLQRAVVFQSFTYARYRAVLDLVLPNYYVYPKLRVRHPVAVAELADQLMMDPTHCLHFLKAMGLESQLELMPPVDRAGAPAGGWHLKLCHGTSDPLVTAEELEDKCQNKRVLFLPTYPEFFGFRVWHEAYDRFPNAAGLARPGTGPSTSGFTTAGGSSSPMGRGAVSLNASSAAHGSSKPSSMRKAASTSAQYRGAEWGRSGHDAENADADEGDSGGDYGAAEDGSLCSDACGRDSDAEGEAQGDYADDEYGMEEEGSHNSESEGDDREPPSPASATPPFSPTTAAAGSIDAELLRQPGCPVNLMEILEAYCPPYHDEVAALTLVDASQELFASLREHRAAMLRRCKSVRRSAPYWQKALKNYEARNGDAFSEASLDEALSEGEAEWIEKMMRESVSTSSSVFYSDDDANDDGAHQRLGASSHALALNHHSGEDSLPRVEAQQLGISVPSAIAEARQLVRALRENVLYTEAAADQAKRHAAEVGVERSPQLERQAAAAATAENATSVLVPDSPLPHITPTLALTEAGPCSVVPLPDDYGDAEGGRGEGSRCNSQTTRVIVESPVSLPSAGGAPNFLTADAQEGEEGRQSSAELTEPHPPASSSDNASAASMSKLFPCKPSQQTLTFGTARPAMPPLQFNTAIPKAAVNTASTAFAPTQAAAAAAPAATQAGTTTPKANQRALREGSGDSGSSSSSSAPMLEYSHLKRRAGAKKDRDDDDGDAEGAEAAEYDFEGGDEETESRESYGEGDRTLSSSSSESADPSSEDVEVDLPSHNAAVTIGGKEISTQLPRRPLHPPPPMAAIADSFTPRHGKASRRTRRGDRDAADGSSSSHESDDPMESHGNFTLATCGTSPKRHKADVVLYGSEQRSPPLPLAEHEVNAFAEVCVPLISEYLQLWTQLTHADQTALEAAAQCLLDARAAERGSAFRLRSLGGPLEEQWQHGKRQALARRLARRARELLTVAVLRGSMSEYGQHTWDAAVNATIDRIAASADSTLALTLGSLWAVPYNGLDAPLRGQRGPHRRPQMSHPDDADTSLFSSGCSAALIPLHEVQAMLAIENGAVPVLSGASSEPFHSRVISKSSPSSQVAQRRLSVPSNAPLGCDLSAFTTAFAAAFSCSDSRSQRRPLRASYAGDRSDAATASVEADGLMKMVKAAADAALHNATGFLAPNLMAQSQVVFDRSIQKYVAWEPPSSAHPTSSFSRGRRVAAASPQDRNLETAVLQLTSAYVFVSTKHAEPGHHPTPRSPSHVTDADEAKSALAALFCRGTERWLAELLLPSSRPGGSTPAATPVERQTDFRNDRILWLSAPADSERRTPLVARLYQADQFIHVPVSTRETAVPLATRIALYGCEGAALRRLRVRRDGGVKFVPVDGDAASNVPPSTTTALAMSHAHYTAIVAVDLADAQAMVDVRSTLALIVDSHVPRTVMKNGTAVSSNSVAGVLLCAVSSTEAGTADDSRSTAMMEQLEDFFWEQWQSKHGTSATRCNLSNRRSSVGQLQGKLHTASLPAVVSVRIAYGDAERATAAVAHGMQTILASYAQQAVSVLGDA</sequence>
<gene>
    <name evidence="3" type="ORF">ABL78_3395</name>
</gene>
<feature type="compositionally biased region" description="Basic residues" evidence="1">
    <location>
        <begin position="1171"/>
        <end position="1181"/>
    </location>
</feature>
<dbReference type="Pfam" id="PF03399">
    <property type="entry name" value="SAC3_GANP"/>
    <property type="match status" value="1"/>
</dbReference>
<dbReference type="PANTHER" id="PTHR12436:SF3">
    <property type="entry name" value="GERMINAL-CENTER ASSOCIATED NUCLEAR PROTEIN"/>
    <property type="match status" value="1"/>
</dbReference>
<dbReference type="InterPro" id="IPR045107">
    <property type="entry name" value="SAC3/GANP/THP3"/>
</dbReference>
<feature type="compositionally biased region" description="Low complexity" evidence="1">
    <location>
        <begin position="961"/>
        <end position="972"/>
    </location>
</feature>
<evidence type="ECO:0000256" key="1">
    <source>
        <dbReference type="SAM" id="MobiDB-lite"/>
    </source>
</evidence>
<feature type="region of interest" description="Disordered" evidence="1">
    <location>
        <begin position="896"/>
        <end position="915"/>
    </location>
</feature>